<dbReference type="EMBL" id="CP019344">
    <property type="protein sequence ID" value="ARN77815.1"/>
    <property type="molecule type" value="Genomic_DNA"/>
</dbReference>
<dbReference type="OrthoDB" id="1467832at2"/>
<accession>A0A1W6MJM9</accession>
<gene>
    <name evidence="2" type="ORF">BST97_07265</name>
</gene>
<evidence type="ECO:0000313" key="3">
    <source>
        <dbReference type="Proteomes" id="UP000193431"/>
    </source>
</evidence>
<organism evidence="2 3">
    <name type="scientific">Nonlabens spongiae</name>
    <dbReference type="NCBI Taxonomy" id="331648"/>
    <lineage>
        <taxon>Bacteria</taxon>
        <taxon>Pseudomonadati</taxon>
        <taxon>Bacteroidota</taxon>
        <taxon>Flavobacteriia</taxon>
        <taxon>Flavobacteriales</taxon>
        <taxon>Flavobacteriaceae</taxon>
        <taxon>Nonlabens</taxon>
    </lineage>
</organism>
<protein>
    <submittedName>
        <fullName evidence="2">Uncharacterized protein</fullName>
    </submittedName>
</protein>
<dbReference type="STRING" id="331648.BST97_07265"/>
<dbReference type="Proteomes" id="UP000193431">
    <property type="component" value="Chromosome"/>
</dbReference>
<sequence>MSTLYAKINRDWNENFTGYSAIAIIASTCLGGFAIFSTMSYGYGILQYISVFMVVAACSIHNASILTVQKPKMVLNLFITSVIVSTVVMLVHFFLV</sequence>
<name>A0A1W6MJM9_9FLAO</name>
<evidence type="ECO:0000313" key="2">
    <source>
        <dbReference type="EMBL" id="ARN77815.1"/>
    </source>
</evidence>
<keyword evidence="1" id="KW-0472">Membrane</keyword>
<reference evidence="2 3" key="1">
    <citation type="submission" date="2016-11" db="EMBL/GenBank/DDBJ databases">
        <title>Trade-off between light-utilization and light-protection in marine flavobacteria.</title>
        <authorList>
            <person name="Kumagai Y."/>
        </authorList>
    </citation>
    <scope>NUCLEOTIDE SEQUENCE [LARGE SCALE GENOMIC DNA]</scope>
    <source>
        <strain evidence="2 3">JCM 13191</strain>
    </source>
</reference>
<feature type="transmembrane region" description="Helical" evidence="1">
    <location>
        <begin position="73"/>
        <end position="95"/>
    </location>
</feature>
<dbReference type="AlphaFoldDB" id="A0A1W6MJM9"/>
<feature type="transmembrane region" description="Helical" evidence="1">
    <location>
        <begin position="45"/>
        <end position="66"/>
    </location>
</feature>
<keyword evidence="3" id="KW-1185">Reference proteome</keyword>
<evidence type="ECO:0000256" key="1">
    <source>
        <dbReference type="SAM" id="Phobius"/>
    </source>
</evidence>
<keyword evidence="1" id="KW-0812">Transmembrane</keyword>
<proteinExistence type="predicted"/>
<keyword evidence="1" id="KW-1133">Transmembrane helix</keyword>
<dbReference type="RefSeq" id="WP_085766613.1">
    <property type="nucleotide sequence ID" value="NZ_CP019344.1"/>
</dbReference>
<feature type="transmembrane region" description="Helical" evidence="1">
    <location>
        <begin position="21"/>
        <end position="39"/>
    </location>
</feature>